<proteinExistence type="inferred from homology"/>
<evidence type="ECO:0000256" key="3">
    <source>
        <dbReference type="ARBA" id="ARBA00022741"/>
    </source>
</evidence>
<dbReference type="STRING" id="909663.GCA_000512235_02478"/>
<protein>
    <submittedName>
        <fullName evidence="6">ABC transporter ATP-binding protein</fullName>
    </submittedName>
</protein>
<evidence type="ECO:0000313" key="7">
    <source>
        <dbReference type="Proteomes" id="UP000777265"/>
    </source>
</evidence>
<dbReference type="Pfam" id="PF00005">
    <property type="entry name" value="ABC_tran"/>
    <property type="match status" value="1"/>
</dbReference>
<dbReference type="AlphaFoldDB" id="A0A351U7V6"/>
<dbReference type="SMART" id="SM00382">
    <property type="entry name" value="AAA"/>
    <property type="match status" value="1"/>
</dbReference>
<organism evidence="6 7">
    <name type="scientific">Syntrophorhabdus aromaticivorans</name>
    <dbReference type="NCBI Taxonomy" id="328301"/>
    <lineage>
        <taxon>Bacteria</taxon>
        <taxon>Pseudomonadati</taxon>
        <taxon>Thermodesulfobacteriota</taxon>
        <taxon>Syntrophorhabdia</taxon>
        <taxon>Syntrophorhabdales</taxon>
        <taxon>Syntrophorhabdaceae</taxon>
        <taxon>Syntrophorhabdus</taxon>
    </lineage>
</organism>
<dbReference type="PANTHER" id="PTHR43820:SF4">
    <property type="entry name" value="HIGH-AFFINITY BRANCHED-CHAIN AMINO ACID TRANSPORT ATP-BINDING PROTEIN LIVF"/>
    <property type="match status" value="1"/>
</dbReference>
<keyword evidence="4 6" id="KW-0067">ATP-binding</keyword>
<evidence type="ECO:0000256" key="2">
    <source>
        <dbReference type="ARBA" id="ARBA00022448"/>
    </source>
</evidence>
<comment type="similarity">
    <text evidence="1">Belongs to the ABC transporter superfamily.</text>
</comment>
<reference evidence="6" key="2">
    <citation type="submission" date="2020-01" db="EMBL/GenBank/DDBJ databases">
        <authorList>
            <person name="Campanaro S."/>
        </authorList>
    </citation>
    <scope>NUCLEOTIDE SEQUENCE</scope>
    <source>
        <strain evidence="6">AS06rmzACSIP_7</strain>
    </source>
</reference>
<dbReference type="InterPro" id="IPR003593">
    <property type="entry name" value="AAA+_ATPase"/>
</dbReference>
<keyword evidence="2" id="KW-0813">Transport</keyword>
<dbReference type="CDD" id="cd03224">
    <property type="entry name" value="ABC_TM1139_LivF_branched"/>
    <property type="match status" value="1"/>
</dbReference>
<reference evidence="6" key="1">
    <citation type="journal article" date="2020" name="Biotechnol. Biofuels">
        <title>New insights from the biogas microbiome by comprehensive genome-resolved metagenomics of nearly 1600 species originating from multiple anaerobic digesters.</title>
        <authorList>
            <person name="Campanaro S."/>
            <person name="Treu L."/>
            <person name="Rodriguez-R L.M."/>
            <person name="Kovalovszki A."/>
            <person name="Ziels R.M."/>
            <person name="Maus I."/>
            <person name="Zhu X."/>
            <person name="Kougias P.G."/>
            <person name="Basile A."/>
            <person name="Luo G."/>
            <person name="Schluter A."/>
            <person name="Konstantinidis K.T."/>
            <person name="Angelidaki I."/>
        </authorList>
    </citation>
    <scope>NUCLEOTIDE SEQUENCE</scope>
    <source>
        <strain evidence="6">AS06rmzACSIP_7</strain>
    </source>
</reference>
<dbReference type="Gene3D" id="3.40.50.300">
    <property type="entry name" value="P-loop containing nucleotide triphosphate hydrolases"/>
    <property type="match status" value="1"/>
</dbReference>
<dbReference type="InterPro" id="IPR017871">
    <property type="entry name" value="ABC_transporter-like_CS"/>
</dbReference>
<dbReference type="InterPro" id="IPR027417">
    <property type="entry name" value="P-loop_NTPase"/>
</dbReference>
<evidence type="ECO:0000256" key="4">
    <source>
        <dbReference type="ARBA" id="ARBA00022840"/>
    </source>
</evidence>
<dbReference type="Proteomes" id="UP000777265">
    <property type="component" value="Unassembled WGS sequence"/>
</dbReference>
<dbReference type="SUPFAM" id="SSF52540">
    <property type="entry name" value="P-loop containing nucleoside triphosphate hydrolases"/>
    <property type="match status" value="1"/>
</dbReference>
<dbReference type="GO" id="GO:0015658">
    <property type="term" value="F:branched-chain amino acid transmembrane transporter activity"/>
    <property type="evidence" value="ECO:0007669"/>
    <property type="project" value="TreeGrafter"/>
</dbReference>
<dbReference type="InterPro" id="IPR052156">
    <property type="entry name" value="BCAA_Transport_ATP-bd_LivF"/>
</dbReference>
<keyword evidence="3" id="KW-0547">Nucleotide-binding</keyword>
<keyword evidence="5" id="KW-0029">Amino-acid transport</keyword>
<dbReference type="GO" id="GO:0015807">
    <property type="term" value="P:L-amino acid transport"/>
    <property type="evidence" value="ECO:0007669"/>
    <property type="project" value="TreeGrafter"/>
</dbReference>
<dbReference type="EMBL" id="JAAYEE010000005">
    <property type="protein sequence ID" value="NLW33891.1"/>
    <property type="molecule type" value="Genomic_DNA"/>
</dbReference>
<evidence type="ECO:0000256" key="1">
    <source>
        <dbReference type="ARBA" id="ARBA00005417"/>
    </source>
</evidence>
<dbReference type="InterPro" id="IPR003439">
    <property type="entry name" value="ABC_transporter-like_ATP-bd"/>
</dbReference>
<dbReference type="PROSITE" id="PS50893">
    <property type="entry name" value="ABC_TRANSPORTER_2"/>
    <property type="match status" value="1"/>
</dbReference>
<dbReference type="PROSITE" id="PS00211">
    <property type="entry name" value="ABC_TRANSPORTER_1"/>
    <property type="match status" value="1"/>
</dbReference>
<dbReference type="GO" id="GO:0016887">
    <property type="term" value="F:ATP hydrolysis activity"/>
    <property type="evidence" value="ECO:0007669"/>
    <property type="project" value="InterPro"/>
</dbReference>
<dbReference type="GO" id="GO:0005524">
    <property type="term" value="F:ATP binding"/>
    <property type="evidence" value="ECO:0007669"/>
    <property type="project" value="UniProtKB-KW"/>
</dbReference>
<evidence type="ECO:0000313" key="6">
    <source>
        <dbReference type="EMBL" id="NLW33891.1"/>
    </source>
</evidence>
<name>A0A351U7V6_9BACT</name>
<dbReference type="PANTHER" id="PTHR43820">
    <property type="entry name" value="HIGH-AFFINITY BRANCHED-CHAIN AMINO ACID TRANSPORT ATP-BINDING PROTEIN LIVF"/>
    <property type="match status" value="1"/>
</dbReference>
<sequence length="236" mass="25641">MLMKIEGLSVNYGAIRALDDVTMEVRHGEVLSVIGANGAGKSTLLRTITGIVKAMAGTITFNGTGIGGLRPDKIVRLGIMVVPEGRRIFPDLSVKENLELGGHAMNDRSLKKELYALILATFPRLKERLKQHAGTLSGGEQQMLAMGRALMGNPKLLLLDEPSMGLSPIVTREIFSFIRLINKEKGISMILVEQNAHMALEHSERAYVLENGRITLWGPSAEIKSNPGVVEAYLGV</sequence>
<gene>
    <name evidence="6" type="ORF">GXY80_00215</name>
</gene>
<comment type="caution">
    <text evidence="6">The sequence shown here is derived from an EMBL/GenBank/DDBJ whole genome shotgun (WGS) entry which is preliminary data.</text>
</comment>
<evidence type="ECO:0000256" key="5">
    <source>
        <dbReference type="ARBA" id="ARBA00022970"/>
    </source>
</evidence>
<accession>A0A351U7V6</accession>